<name>A0A699GWM4_TANCI</name>
<proteinExistence type="predicted"/>
<dbReference type="PANTHER" id="PTHR42648:SF32">
    <property type="entry name" value="RIBONUCLEASE H-LIKE DOMAIN, GAG-PRE-INTEGRASE DOMAIN PROTEIN-RELATED"/>
    <property type="match status" value="1"/>
</dbReference>
<dbReference type="EMBL" id="BKCJ010058058">
    <property type="protein sequence ID" value="GEW43074.1"/>
    <property type="molecule type" value="Genomic_DNA"/>
</dbReference>
<feature type="compositionally biased region" description="Basic and acidic residues" evidence="2">
    <location>
        <begin position="474"/>
        <end position="488"/>
    </location>
</feature>
<evidence type="ECO:0000256" key="1">
    <source>
        <dbReference type="PROSITE-ProRule" id="PRU00047"/>
    </source>
</evidence>
<dbReference type="InterPro" id="IPR036875">
    <property type="entry name" value="Znf_CCHC_sf"/>
</dbReference>
<accession>A0A699GWM4</accession>
<dbReference type="GO" id="GO:0003676">
    <property type="term" value="F:nucleic acid binding"/>
    <property type="evidence" value="ECO:0007669"/>
    <property type="project" value="InterPro"/>
</dbReference>
<dbReference type="PROSITE" id="PS50158">
    <property type="entry name" value="ZF_CCHC"/>
    <property type="match status" value="1"/>
</dbReference>
<dbReference type="AlphaFoldDB" id="A0A699GWM4"/>
<comment type="caution">
    <text evidence="4">The sequence shown here is derived from an EMBL/GenBank/DDBJ whole genome shotgun (WGS) entry which is preliminary data.</text>
</comment>
<dbReference type="InterPro" id="IPR036397">
    <property type="entry name" value="RNaseH_sf"/>
</dbReference>
<keyword evidence="1" id="KW-0479">Metal-binding</keyword>
<sequence length="571" mass="65033">LTEPFNHKEEMDLKTAQNTTTAKLPILKQSEYDMWRLRIEQYFQVQDYALWDVIENGNSFIPTAQTITNADGTSTTLIPSLVTTKEKVQKKNDVKARSMLLMALPNEHLMTFNQYKDAKTLFGAIQTRFGGNKAIKKTQKNLLKQMYEKFSAQSTKSLDSIFNRLQKIVSQMAILGENISQEDLNLKFLRSLPSEWNTHVVVWRNKLDLDTLSFDNLYNNFKIVKQEETGRKVTINGSDTARYDKSKLECFNCHKLGHFVRECRQPKNEDSRNRNQDNSRRTVNVEETASKAMVAIDGAGLFSPPKLDLSNYGLEEFQQPEFKGYGPKTSNSVSEDICDEVKESPDAPFVKELVLDDKLEKKTVFPTKGIKREFSVARTPQQNRVAERKNRTLIEAARTMLADSKLATTFWAEAVNTTCYVQNKPVVAENQSNGSACKAKVETIPEKDYIVLPLWTQDPLFLSSSKDSPGDGFKPSREEEKKDTEALGNKDNEDIVYRCTDDPNMPNLEEIVYSDEDEECNKESTTKIYKNTTPRKRAYFDAEAKVIHMILSGIGDGIYFTVDACTTAKDM</sequence>
<dbReference type="Gene3D" id="3.30.420.10">
    <property type="entry name" value="Ribonuclease H-like superfamily/Ribonuclease H"/>
    <property type="match status" value="1"/>
</dbReference>
<dbReference type="InterPro" id="IPR012337">
    <property type="entry name" value="RNaseH-like_sf"/>
</dbReference>
<evidence type="ECO:0000313" key="4">
    <source>
        <dbReference type="EMBL" id="GEW43074.1"/>
    </source>
</evidence>
<dbReference type="PANTHER" id="PTHR42648">
    <property type="entry name" value="TRANSPOSASE, PUTATIVE-RELATED"/>
    <property type="match status" value="1"/>
</dbReference>
<organism evidence="4">
    <name type="scientific">Tanacetum cinerariifolium</name>
    <name type="common">Dalmatian daisy</name>
    <name type="synonym">Chrysanthemum cinerariifolium</name>
    <dbReference type="NCBI Taxonomy" id="118510"/>
    <lineage>
        <taxon>Eukaryota</taxon>
        <taxon>Viridiplantae</taxon>
        <taxon>Streptophyta</taxon>
        <taxon>Embryophyta</taxon>
        <taxon>Tracheophyta</taxon>
        <taxon>Spermatophyta</taxon>
        <taxon>Magnoliopsida</taxon>
        <taxon>eudicotyledons</taxon>
        <taxon>Gunneridae</taxon>
        <taxon>Pentapetalae</taxon>
        <taxon>asterids</taxon>
        <taxon>campanulids</taxon>
        <taxon>Asterales</taxon>
        <taxon>Asteraceae</taxon>
        <taxon>Asteroideae</taxon>
        <taxon>Anthemideae</taxon>
        <taxon>Anthemidinae</taxon>
        <taxon>Tanacetum</taxon>
    </lineage>
</organism>
<dbReference type="InterPro" id="IPR001878">
    <property type="entry name" value="Znf_CCHC"/>
</dbReference>
<keyword evidence="1" id="KW-0863">Zinc-finger</keyword>
<feature type="region of interest" description="Disordered" evidence="2">
    <location>
        <begin position="462"/>
        <end position="488"/>
    </location>
</feature>
<reference evidence="4" key="1">
    <citation type="journal article" date="2019" name="Sci. Rep.">
        <title>Draft genome of Tanacetum cinerariifolium, the natural source of mosquito coil.</title>
        <authorList>
            <person name="Yamashiro T."/>
            <person name="Shiraishi A."/>
            <person name="Satake H."/>
            <person name="Nakayama K."/>
        </authorList>
    </citation>
    <scope>NUCLEOTIDE SEQUENCE</scope>
</reference>
<dbReference type="Pfam" id="PF14223">
    <property type="entry name" value="Retrotran_gag_2"/>
    <property type="match status" value="1"/>
</dbReference>
<feature type="non-terminal residue" evidence="4">
    <location>
        <position position="1"/>
    </location>
</feature>
<feature type="domain" description="CCHC-type" evidence="3">
    <location>
        <begin position="250"/>
        <end position="265"/>
    </location>
</feature>
<feature type="region of interest" description="Disordered" evidence="2">
    <location>
        <begin position="266"/>
        <end position="285"/>
    </location>
</feature>
<protein>
    <recommendedName>
        <fullName evidence="3">CCHC-type domain-containing protein</fullName>
    </recommendedName>
</protein>
<dbReference type="Gene3D" id="4.10.60.10">
    <property type="entry name" value="Zinc finger, CCHC-type"/>
    <property type="match status" value="1"/>
</dbReference>
<dbReference type="SUPFAM" id="SSF57756">
    <property type="entry name" value="Retrovirus zinc finger-like domains"/>
    <property type="match status" value="1"/>
</dbReference>
<feature type="compositionally biased region" description="Basic and acidic residues" evidence="2">
    <location>
        <begin position="266"/>
        <end position="284"/>
    </location>
</feature>
<dbReference type="SMART" id="SM00343">
    <property type="entry name" value="ZnF_C2HC"/>
    <property type="match status" value="1"/>
</dbReference>
<dbReference type="InterPro" id="IPR039537">
    <property type="entry name" value="Retrotran_Ty1/copia-like"/>
</dbReference>
<evidence type="ECO:0000259" key="3">
    <source>
        <dbReference type="PROSITE" id="PS50158"/>
    </source>
</evidence>
<evidence type="ECO:0000256" key="2">
    <source>
        <dbReference type="SAM" id="MobiDB-lite"/>
    </source>
</evidence>
<dbReference type="SUPFAM" id="SSF53098">
    <property type="entry name" value="Ribonuclease H-like"/>
    <property type="match status" value="1"/>
</dbReference>
<gene>
    <name evidence="4" type="ORF">Tci_215050</name>
</gene>
<dbReference type="GO" id="GO:0008270">
    <property type="term" value="F:zinc ion binding"/>
    <property type="evidence" value="ECO:0007669"/>
    <property type="project" value="UniProtKB-KW"/>
</dbReference>
<keyword evidence="1" id="KW-0862">Zinc</keyword>